<dbReference type="InterPro" id="IPR036279">
    <property type="entry name" value="5-3_exonuclease_C_sf"/>
</dbReference>
<feature type="domain" description="XPG N-terminal" evidence="9">
    <location>
        <begin position="1"/>
        <end position="101"/>
    </location>
</feature>
<dbReference type="Proteomes" id="UP001150907">
    <property type="component" value="Unassembled WGS sequence"/>
</dbReference>
<dbReference type="InterPro" id="IPR006085">
    <property type="entry name" value="XPG_DNA_repair_N"/>
</dbReference>
<evidence type="ECO:0000313" key="10">
    <source>
        <dbReference type="EMBL" id="KAJ2001368.1"/>
    </source>
</evidence>
<dbReference type="SUPFAM" id="SSF47807">
    <property type="entry name" value="5' to 3' exonuclease, C-terminal subdomain"/>
    <property type="match status" value="1"/>
</dbReference>
<dbReference type="PANTHER" id="PTHR11081">
    <property type="entry name" value="FLAP ENDONUCLEASE FAMILY MEMBER"/>
    <property type="match status" value="1"/>
</dbReference>
<gene>
    <name evidence="10" type="ORF">H4R26_004163</name>
</gene>
<dbReference type="SMART" id="SM00484">
    <property type="entry name" value="XPGI"/>
    <property type="match status" value="1"/>
</dbReference>
<dbReference type="SUPFAM" id="SSF88723">
    <property type="entry name" value="PIN domain-like"/>
    <property type="match status" value="1"/>
</dbReference>
<dbReference type="Pfam" id="PF00752">
    <property type="entry name" value="XPG_N"/>
    <property type="match status" value="1"/>
</dbReference>
<dbReference type="GO" id="GO:0006281">
    <property type="term" value="P:DNA repair"/>
    <property type="evidence" value="ECO:0007669"/>
    <property type="project" value="UniProtKB-ARBA"/>
</dbReference>
<keyword evidence="5" id="KW-0378">Hydrolase</keyword>
<dbReference type="GO" id="GO:0017108">
    <property type="term" value="F:5'-flap endonuclease activity"/>
    <property type="evidence" value="ECO:0007669"/>
    <property type="project" value="TreeGrafter"/>
</dbReference>
<keyword evidence="3" id="KW-0479">Metal-binding</keyword>
<dbReference type="Gene3D" id="3.40.50.1010">
    <property type="entry name" value="5'-nuclease"/>
    <property type="match status" value="1"/>
</dbReference>
<dbReference type="PANTHER" id="PTHR11081:SF9">
    <property type="entry name" value="FLAP ENDONUCLEASE 1"/>
    <property type="match status" value="1"/>
</dbReference>
<dbReference type="SMART" id="SM00279">
    <property type="entry name" value="HhH2"/>
    <property type="match status" value="1"/>
</dbReference>
<dbReference type="GO" id="GO:0046872">
    <property type="term" value="F:metal ion binding"/>
    <property type="evidence" value="ECO:0007669"/>
    <property type="project" value="UniProtKB-KW"/>
</dbReference>
<dbReference type="Gene3D" id="1.10.150.20">
    <property type="entry name" value="5' to 3' exonuclease, C-terminal subdomain"/>
    <property type="match status" value="1"/>
</dbReference>
<dbReference type="AlphaFoldDB" id="A0A9W8BBM4"/>
<evidence type="ECO:0000256" key="1">
    <source>
        <dbReference type="ARBA" id="ARBA00001946"/>
    </source>
</evidence>
<dbReference type="EMBL" id="JANBQF010000415">
    <property type="protein sequence ID" value="KAJ2001368.1"/>
    <property type="molecule type" value="Genomic_DNA"/>
</dbReference>
<evidence type="ECO:0000256" key="7">
    <source>
        <dbReference type="SAM" id="Coils"/>
    </source>
</evidence>
<dbReference type="GO" id="GO:0008409">
    <property type="term" value="F:5'-3' exonuclease activity"/>
    <property type="evidence" value="ECO:0007669"/>
    <property type="project" value="TreeGrafter"/>
</dbReference>
<evidence type="ECO:0000256" key="5">
    <source>
        <dbReference type="ARBA" id="ARBA00022801"/>
    </source>
</evidence>
<keyword evidence="6" id="KW-0460">Magnesium</keyword>
<keyword evidence="7" id="KW-0175">Coiled coil</keyword>
<reference evidence="10" key="1">
    <citation type="submission" date="2022-07" db="EMBL/GenBank/DDBJ databases">
        <title>Phylogenomic reconstructions and comparative analyses of Kickxellomycotina fungi.</title>
        <authorList>
            <person name="Reynolds N.K."/>
            <person name="Stajich J.E."/>
            <person name="Barry K."/>
            <person name="Grigoriev I.V."/>
            <person name="Crous P."/>
            <person name="Smith M.E."/>
        </authorList>
    </citation>
    <scope>NUCLEOTIDE SEQUENCE</scope>
    <source>
        <strain evidence="10">IMI 214461</strain>
    </source>
</reference>
<dbReference type="GO" id="GO:0003677">
    <property type="term" value="F:DNA binding"/>
    <property type="evidence" value="ECO:0007669"/>
    <property type="project" value="InterPro"/>
</dbReference>
<name>A0A9W8BBM4_9FUNG</name>
<dbReference type="InterPro" id="IPR029060">
    <property type="entry name" value="PIN-like_dom_sf"/>
</dbReference>
<keyword evidence="4" id="KW-0255">Endonuclease</keyword>
<protein>
    <recommendedName>
        <fullName evidence="12">PIN domain-like protein</fullName>
    </recommendedName>
</protein>
<evidence type="ECO:0000313" key="11">
    <source>
        <dbReference type="Proteomes" id="UP001150907"/>
    </source>
</evidence>
<evidence type="ECO:0008006" key="12">
    <source>
        <dbReference type="Google" id="ProtNLM"/>
    </source>
</evidence>
<dbReference type="InterPro" id="IPR006086">
    <property type="entry name" value="XPG-I_dom"/>
</dbReference>
<dbReference type="Pfam" id="PF00867">
    <property type="entry name" value="XPG_I"/>
    <property type="match status" value="1"/>
</dbReference>
<dbReference type="PRINTS" id="PR00853">
    <property type="entry name" value="XPGRADSUPER"/>
</dbReference>
<comment type="cofactor">
    <cofactor evidence="1">
        <name>Mg(2+)</name>
        <dbReference type="ChEBI" id="CHEBI:18420"/>
    </cofactor>
</comment>
<evidence type="ECO:0000256" key="4">
    <source>
        <dbReference type="ARBA" id="ARBA00022759"/>
    </source>
</evidence>
<evidence type="ECO:0000259" key="9">
    <source>
        <dbReference type="SMART" id="SM00485"/>
    </source>
</evidence>
<dbReference type="InterPro" id="IPR008918">
    <property type="entry name" value="HhH2"/>
</dbReference>
<evidence type="ECO:0000259" key="8">
    <source>
        <dbReference type="SMART" id="SM00484"/>
    </source>
</evidence>
<evidence type="ECO:0000256" key="2">
    <source>
        <dbReference type="ARBA" id="ARBA00022722"/>
    </source>
</evidence>
<keyword evidence="11" id="KW-1185">Reference proteome</keyword>
<dbReference type="SMART" id="SM00485">
    <property type="entry name" value="XPGN"/>
    <property type="match status" value="1"/>
</dbReference>
<keyword evidence="2" id="KW-0540">Nuclease</keyword>
<sequence>MGVKGLTALLARYAPACISMPEAKDIAGWTVAVDSNIFVQRFFRGTAGGAAQGNRHTQGMRGLAEYARSLGITPVFVFDGEERAKGKENELQKRRELKSRLRDELNAEQARALRIAAMARVSALLLDDVPATGTRHDAVEPFADRQQAVEWLERNAAQLARDAGARAARRETADSRMSGLEHAVCQLLLFQLGATAALAGGVDAQQQQQCSLQTLQRLNTERLDMLRRRTESLTPAHVDACRRAVAALGFATHTAQGHESEAVCAALVRQGVADATCSEDLDVLAFGGRRLLRGFYAPSAAELMLIDADRAHADLGLTRGAFVDLCILCGTDFSATLEGVGPVTALRLVRRFGSIERIVDANPALRPRPGFCFQDARAIFLQDIASPFLCRAQVAPRRPLIPPSPSFDPFASPPKQ</sequence>
<evidence type="ECO:0000256" key="3">
    <source>
        <dbReference type="ARBA" id="ARBA00022723"/>
    </source>
</evidence>
<feature type="domain" description="XPG-I" evidence="8">
    <location>
        <begin position="246"/>
        <end position="317"/>
    </location>
</feature>
<dbReference type="InterPro" id="IPR006084">
    <property type="entry name" value="XPG/Rad2"/>
</dbReference>
<feature type="coiled-coil region" evidence="7">
    <location>
        <begin position="84"/>
        <end position="111"/>
    </location>
</feature>
<accession>A0A9W8BBM4</accession>
<comment type="caution">
    <text evidence="10">The sequence shown here is derived from an EMBL/GenBank/DDBJ whole genome shotgun (WGS) entry which is preliminary data.</text>
</comment>
<dbReference type="OrthoDB" id="31113at2759"/>
<organism evidence="10 11">
    <name type="scientific">Coemansia thaxteri</name>
    <dbReference type="NCBI Taxonomy" id="2663907"/>
    <lineage>
        <taxon>Eukaryota</taxon>
        <taxon>Fungi</taxon>
        <taxon>Fungi incertae sedis</taxon>
        <taxon>Zoopagomycota</taxon>
        <taxon>Kickxellomycotina</taxon>
        <taxon>Kickxellomycetes</taxon>
        <taxon>Kickxellales</taxon>
        <taxon>Kickxellaceae</taxon>
        <taxon>Coemansia</taxon>
    </lineage>
</organism>
<evidence type="ECO:0000256" key="6">
    <source>
        <dbReference type="ARBA" id="ARBA00022842"/>
    </source>
</evidence>
<proteinExistence type="predicted"/>